<dbReference type="SUPFAM" id="SSF57938">
    <property type="entry name" value="DnaJ/Hsp40 cysteine-rich domain"/>
    <property type="match status" value="1"/>
</dbReference>
<comment type="caution">
    <text evidence="11">The sequence shown here is derived from an EMBL/GenBank/DDBJ whole genome shotgun (WGS) entry which is preliminary data.</text>
</comment>
<feature type="compositionally biased region" description="Low complexity" evidence="8">
    <location>
        <begin position="360"/>
        <end position="372"/>
    </location>
</feature>
<feature type="repeat" description="CXXCXGXG motif" evidence="6">
    <location>
        <begin position="207"/>
        <end position="214"/>
    </location>
</feature>
<feature type="binding site" evidence="6">
    <location>
        <position position="207"/>
    </location>
    <ligand>
        <name>Zn(2+)</name>
        <dbReference type="ChEBI" id="CHEBI:29105"/>
        <label>1</label>
    </ligand>
</feature>
<evidence type="ECO:0000256" key="1">
    <source>
        <dbReference type="ARBA" id="ARBA00022705"/>
    </source>
</evidence>
<dbReference type="InterPro" id="IPR008971">
    <property type="entry name" value="HSP40/DnaJ_pept-bd"/>
</dbReference>
<evidence type="ECO:0000256" key="2">
    <source>
        <dbReference type="ARBA" id="ARBA00022723"/>
    </source>
</evidence>
<keyword evidence="6" id="KW-0963">Cytoplasm</keyword>
<keyword evidence="6" id="KW-0143">Chaperone</keyword>
<dbReference type="PROSITE" id="PS00636">
    <property type="entry name" value="DNAJ_1"/>
    <property type="match status" value="1"/>
</dbReference>
<evidence type="ECO:0000256" key="5">
    <source>
        <dbReference type="ARBA" id="ARBA00022833"/>
    </source>
</evidence>
<dbReference type="InterPro" id="IPR018253">
    <property type="entry name" value="DnaJ_domain_CS"/>
</dbReference>
<evidence type="ECO:0000313" key="11">
    <source>
        <dbReference type="EMBL" id="MBS7526778.1"/>
    </source>
</evidence>
<protein>
    <recommendedName>
        <fullName evidence="6">Chaperone protein DnaJ</fullName>
    </recommendedName>
</protein>
<dbReference type="CDD" id="cd10719">
    <property type="entry name" value="DnaJ_zf"/>
    <property type="match status" value="1"/>
</dbReference>
<dbReference type="InterPro" id="IPR036410">
    <property type="entry name" value="HSP_DnaJ_Cys-rich_dom_sf"/>
</dbReference>
<dbReference type="InterPro" id="IPR001305">
    <property type="entry name" value="HSP_DnaJ_Cys-rich_dom"/>
</dbReference>
<organism evidence="11 12">
    <name type="scientific">Fusibacter paucivorans</name>
    <dbReference type="NCBI Taxonomy" id="76009"/>
    <lineage>
        <taxon>Bacteria</taxon>
        <taxon>Bacillati</taxon>
        <taxon>Bacillota</taxon>
        <taxon>Clostridia</taxon>
        <taxon>Eubacteriales</taxon>
        <taxon>Eubacteriales Family XII. Incertae Sedis</taxon>
        <taxon>Fusibacter</taxon>
    </lineage>
</organism>
<feature type="repeat" description="CXXCXGXG motif" evidence="6">
    <location>
        <begin position="193"/>
        <end position="200"/>
    </location>
</feature>
<dbReference type="CDD" id="cd06257">
    <property type="entry name" value="DnaJ"/>
    <property type="match status" value="1"/>
</dbReference>
<feature type="binding site" evidence="6">
    <location>
        <position position="196"/>
    </location>
    <ligand>
        <name>Zn(2+)</name>
        <dbReference type="ChEBI" id="CHEBI:29105"/>
        <label>2</label>
    </ligand>
</feature>
<evidence type="ECO:0000259" key="9">
    <source>
        <dbReference type="PROSITE" id="PS50076"/>
    </source>
</evidence>
<comment type="cofactor">
    <cofactor evidence="6">
        <name>Zn(2+)</name>
        <dbReference type="ChEBI" id="CHEBI:29105"/>
    </cofactor>
    <text evidence="6">Binds 2 Zn(2+) ions per monomer.</text>
</comment>
<feature type="domain" description="J" evidence="9">
    <location>
        <begin position="5"/>
        <end position="70"/>
    </location>
</feature>
<evidence type="ECO:0000256" key="8">
    <source>
        <dbReference type="SAM" id="MobiDB-lite"/>
    </source>
</evidence>
<comment type="function">
    <text evidence="6">Participates actively in the response to hyperosmotic and heat shock by preventing the aggregation of stress-denatured proteins and by disaggregating proteins, also in an autonomous, DnaK-independent fashion. Unfolded proteins bind initially to DnaJ; upon interaction with the DnaJ-bound protein, DnaK hydrolyzes its bound ATP, resulting in the formation of a stable complex. GrpE releases ADP from DnaK; ATP binding to DnaK triggers the release of the substrate protein, thus completing the reaction cycle. Several rounds of ATP-dependent interactions between DnaJ, DnaK and GrpE are required for fully efficient folding. Also involved, together with DnaK and GrpE, in the DNA replication of plasmids through activation of initiation proteins.</text>
</comment>
<dbReference type="RefSeq" id="WP_213236637.1">
    <property type="nucleotide sequence ID" value="NZ_JAHBCL010000013.1"/>
</dbReference>
<comment type="subcellular location">
    <subcellularLocation>
        <location evidence="6">Cytoplasm</location>
    </subcellularLocation>
</comment>
<dbReference type="Proteomes" id="UP000746471">
    <property type="component" value="Unassembled WGS sequence"/>
</dbReference>
<evidence type="ECO:0000256" key="6">
    <source>
        <dbReference type="HAMAP-Rule" id="MF_01152"/>
    </source>
</evidence>
<reference evidence="11 12" key="1">
    <citation type="submission" date="2021-05" db="EMBL/GenBank/DDBJ databases">
        <title>Fusibacter ferrireducens sp. nov., an anaerobic, sulfur- and Fe-reducing bacterium isolated from the mangrove sediment.</title>
        <authorList>
            <person name="Qiu D."/>
        </authorList>
    </citation>
    <scope>NUCLEOTIDE SEQUENCE [LARGE SCALE GENOMIC DNA]</scope>
    <source>
        <strain evidence="11 12">DSM 12116</strain>
    </source>
</reference>
<dbReference type="PROSITE" id="PS50076">
    <property type="entry name" value="DNAJ_2"/>
    <property type="match status" value="1"/>
</dbReference>
<feature type="binding site" evidence="6">
    <location>
        <position position="167"/>
    </location>
    <ligand>
        <name>Zn(2+)</name>
        <dbReference type="ChEBI" id="CHEBI:29105"/>
        <label>2</label>
    </ligand>
</feature>
<keyword evidence="2 6" id="KW-0479">Metal-binding</keyword>
<evidence type="ECO:0000256" key="7">
    <source>
        <dbReference type="PROSITE-ProRule" id="PRU00546"/>
    </source>
</evidence>
<dbReference type="InterPro" id="IPR012724">
    <property type="entry name" value="DnaJ"/>
</dbReference>
<keyword evidence="3 6" id="KW-0677">Repeat</keyword>
<feature type="binding site" evidence="6">
    <location>
        <position position="210"/>
    </location>
    <ligand>
        <name>Zn(2+)</name>
        <dbReference type="ChEBI" id="CHEBI:29105"/>
        <label>1</label>
    </ligand>
</feature>
<dbReference type="PRINTS" id="PR00625">
    <property type="entry name" value="JDOMAIN"/>
</dbReference>
<dbReference type="SUPFAM" id="SSF49493">
    <property type="entry name" value="HSP40/DnaJ peptide-binding domain"/>
    <property type="match status" value="2"/>
</dbReference>
<dbReference type="InterPro" id="IPR002939">
    <property type="entry name" value="DnaJ_C"/>
</dbReference>
<evidence type="ECO:0000313" key="12">
    <source>
        <dbReference type="Proteomes" id="UP000746471"/>
    </source>
</evidence>
<feature type="binding site" evidence="6">
    <location>
        <position position="193"/>
    </location>
    <ligand>
        <name>Zn(2+)</name>
        <dbReference type="ChEBI" id="CHEBI:29105"/>
        <label>2</label>
    </ligand>
</feature>
<keyword evidence="6" id="KW-0346">Stress response</keyword>
<comment type="domain">
    <text evidence="6">The J domain is necessary and sufficient to stimulate DnaK ATPase activity. Zinc center 1 plays an important role in the autonomous, DnaK-independent chaperone activity of DnaJ. Zinc center 2 is essential for interaction with DnaK and for DnaJ activity.</text>
</comment>
<dbReference type="GO" id="GO:0016491">
    <property type="term" value="F:oxidoreductase activity"/>
    <property type="evidence" value="ECO:0007669"/>
    <property type="project" value="UniProtKB-KW"/>
</dbReference>
<proteinExistence type="inferred from homology"/>
<dbReference type="Pfam" id="PF01556">
    <property type="entry name" value="DnaJ_C"/>
    <property type="match status" value="1"/>
</dbReference>
<dbReference type="SUPFAM" id="SSF46565">
    <property type="entry name" value="Chaperone J-domain"/>
    <property type="match status" value="1"/>
</dbReference>
<dbReference type="PROSITE" id="PS51188">
    <property type="entry name" value="ZF_CR"/>
    <property type="match status" value="1"/>
</dbReference>
<dbReference type="Gene3D" id="1.10.287.110">
    <property type="entry name" value="DnaJ domain"/>
    <property type="match status" value="1"/>
</dbReference>
<sequence>MSKKDYYEVLGVQKGADEAELKKAYRKLAMQYHPDRNPDNKEAEAKFKEINEAYEVLSDSEKRRLYDQFGHAGVNQNGGAGGGFSGFDGFGGFEDIINEMFGGFGGGGFSSGRRNGPRKGRDIRVDLTLSFEEAAFGTSKDIEFLRTEDCDVCHGSGAEPGTDKHKCTTCNGTGEVRYAQRSLFGESISVKPCPTCKGQGEVFDTPCHQCKGHGKIKKRFSKTIEIPAGVFHGANMQIRNEGDLGSNNGPRGDVIIVLRVTPHEHFKRDGNDIYYDLWISYSQAVLGAEVLVPTLESKAKFTIPEGTPNGRQFKLKGKGIPVLNGFGRGDQYVKVNVEIPKGLTKRQKELLEAFDEEMTGKSTGVSTDSSKSTKGKKKDDKTFFDKMKDALS</sequence>
<dbReference type="Pfam" id="PF00684">
    <property type="entry name" value="DnaJ_CXXCXGXG"/>
    <property type="match status" value="1"/>
</dbReference>
<feature type="domain" description="CR-type" evidence="10">
    <location>
        <begin position="137"/>
        <end position="219"/>
    </location>
</feature>
<comment type="similarity">
    <text evidence="6">Belongs to the DnaJ family.</text>
</comment>
<dbReference type="InterPro" id="IPR001623">
    <property type="entry name" value="DnaJ_domain"/>
</dbReference>
<dbReference type="EMBL" id="JAHBCL010000013">
    <property type="protein sequence ID" value="MBS7526778.1"/>
    <property type="molecule type" value="Genomic_DNA"/>
</dbReference>
<dbReference type="NCBIfam" id="TIGR02349">
    <property type="entry name" value="DnaJ_bact"/>
    <property type="match status" value="1"/>
</dbReference>
<keyword evidence="11" id="KW-0560">Oxidoreductase</keyword>
<dbReference type="PANTHER" id="PTHR43096">
    <property type="entry name" value="DNAJ HOMOLOG 1, MITOCHONDRIAL-RELATED"/>
    <property type="match status" value="1"/>
</dbReference>
<dbReference type="InterPro" id="IPR036869">
    <property type="entry name" value="J_dom_sf"/>
</dbReference>
<name>A0ABS5PNM4_9FIRM</name>
<dbReference type="Gene3D" id="2.60.260.20">
    <property type="entry name" value="Urease metallochaperone UreE, N-terminal domain"/>
    <property type="match status" value="2"/>
</dbReference>
<dbReference type="PANTHER" id="PTHR43096:SF10">
    <property type="entry name" value="CHAPERONE PROTEIN DNAJ A6, CHLOROPLASTIC"/>
    <property type="match status" value="1"/>
</dbReference>
<feature type="binding site" evidence="6">
    <location>
        <position position="153"/>
    </location>
    <ligand>
        <name>Zn(2+)</name>
        <dbReference type="ChEBI" id="CHEBI:29105"/>
        <label>1</label>
    </ligand>
</feature>
<comment type="subunit">
    <text evidence="6">Homodimer.</text>
</comment>
<feature type="binding site" evidence="6">
    <location>
        <position position="170"/>
    </location>
    <ligand>
        <name>Zn(2+)</name>
        <dbReference type="ChEBI" id="CHEBI:29105"/>
        <label>2</label>
    </ligand>
</feature>
<keyword evidence="4 6" id="KW-0863">Zinc-finger</keyword>
<dbReference type="Gene3D" id="2.10.230.10">
    <property type="entry name" value="Heat shock protein DnaJ, cysteine-rich domain"/>
    <property type="match status" value="1"/>
</dbReference>
<evidence type="ECO:0000259" key="10">
    <source>
        <dbReference type="PROSITE" id="PS51188"/>
    </source>
</evidence>
<keyword evidence="12" id="KW-1185">Reference proteome</keyword>
<dbReference type="NCBIfam" id="NF008035">
    <property type="entry name" value="PRK10767.1"/>
    <property type="match status" value="1"/>
</dbReference>
<evidence type="ECO:0000256" key="3">
    <source>
        <dbReference type="ARBA" id="ARBA00022737"/>
    </source>
</evidence>
<gene>
    <name evidence="6 11" type="primary">dnaJ</name>
    <name evidence="11" type="ORF">KHM83_08820</name>
</gene>
<dbReference type="SMART" id="SM00271">
    <property type="entry name" value="DnaJ"/>
    <property type="match status" value="1"/>
</dbReference>
<feature type="region of interest" description="Disordered" evidence="8">
    <location>
        <begin position="358"/>
        <end position="379"/>
    </location>
</feature>
<dbReference type="CDD" id="cd10747">
    <property type="entry name" value="DnaJ_C"/>
    <property type="match status" value="1"/>
</dbReference>
<accession>A0ABS5PNM4</accession>
<evidence type="ECO:0000256" key="4">
    <source>
        <dbReference type="ARBA" id="ARBA00022771"/>
    </source>
</evidence>
<feature type="zinc finger region" description="CR-type" evidence="7">
    <location>
        <begin position="137"/>
        <end position="219"/>
    </location>
</feature>
<dbReference type="HAMAP" id="MF_01152">
    <property type="entry name" value="DnaJ"/>
    <property type="match status" value="1"/>
</dbReference>
<keyword evidence="5 6" id="KW-0862">Zinc</keyword>
<feature type="repeat" description="CXXCXGXG motif" evidence="6">
    <location>
        <begin position="167"/>
        <end position="174"/>
    </location>
</feature>
<feature type="binding site" evidence="6">
    <location>
        <position position="150"/>
    </location>
    <ligand>
        <name>Zn(2+)</name>
        <dbReference type="ChEBI" id="CHEBI:29105"/>
        <label>1</label>
    </ligand>
</feature>
<keyword evidence="1 6" id="KW-0235">DNA replication</keyword>
<dbReference type="Pfam" id="PF00226">
    <property type="entry name" value="DnaJ"/>
    <property type="match status" value="1"/>
</dbReference>
<feature type="repeat" description="CXXCXGXG motif" evidence="6">
    <location>
        <begin position="150"/>
        <end position="157"/>
    </location>
</feature>